<dbReference type="PANTHER" id="PTHR11552">
    <property type="entry name" value="GLUCOSE-METHANOL-CHOLINE GMC OXIDOREDUCTASE"/>
    <property type="match status" value="1"/>
</dbReference>
<evidence type="ECO:0000259" key="2">
    <source>
        <dbReference type="PROSITE" id="PS00624"/>
    </source>
</evidence>
<accession>A0ABQ3J760</accession>
<organism evidence="3 4">
    <name type="scientific">Aliiroseovarius zhejiangensis</name>
    <dbReference type="NCBI Taxonomy" id="1632025"/>
    <lineage>
        <taxon>Bacteria</taxon>
        <taxon>Pseudomonadati</taxon>
        <taxon>Pseudomonadota</taxon>
        <taxon>Alphaproteobacteria</taxon>
        <taxon>Rhodobacterales</taxon>
        <taxon>Paracoccaceae</taxon>
        <taxon>Aliiroseovarius</taxon>
    </lineage>
</organism>
<dbReference type="InterPro" id="IPR036188">
    <property type="entry name" value="FAD/NAD-bd_sf"/>
</dbReference>
<protein>
    <submittedName>
        <fullName evidence="3">Oxidoreductase</fullName>
    </submittedName>
</protein>
<dbReference type="PROSITE" id="PS00624">
    <property type="entry name" value="GMC_OXRED_2"/>
    <property type="match status" value="1"/>
</dbReference>
<dbReference type="SUPFAM" id="SSF51905">
    <property type="entry name" value="FAD/NAD(P)-binding domain"/>
    <property type="match status" value="1"/>
</dbReference>
<dbReference type="SUPFAM" id="SSF54373">
    <property type="entry name" value="FAD-linked reductases, C-terminal domain"/>
    <property type="match status" value="1"/>
</dbReference>
<dbReference type="Gene3D" id="3.50.50.60">
    <property type="entry name" value="FAD/NAD(P)-binding domain"/>
    <property type="match status" value="1"/>
</dbReference>
<dbReference type="Gene3D" id="3.30.560.10">
    <property type="entry name" value="Glucose Oxidase, domain 3"/>
    <property type="match status" value="1"/>
</dbReference>
<dbReference type="RefSeq" id="WP_191287003.1">
    <property type="nucleotide sequence ID" value="NZ_BNCH01000006.1"/>
</dbReference>
<evidence type="ECO:0000313" key="3">
    <source>
        <dbReference type="EMBL" id="GHF03673.1"/>
    </source>
</evidence>
<dbReference type="EMBL" id="BNCH01000006">
    <property type="protein sequence ID" value="GHF03673.1"/>
    <property type="molecule type" value="Genomic_DNA"/>
</dbReference>
<comment type="similarity">
    <text evidence="1">Belongs to the GMC oxidoreductase family.</text>
</comment>
<evidence type="ECO:0000256" key="1">
    <source>
        <dbReference type="ARBA" id="ARBA00010790"/>
    </source>
</evidence>
<comment type="caution">
    <text evidence="3">The sequence shown here is derived from an EMBL/GenBank/DDBJ whole genome shotgun (WGS) entry which is preliminary data.</text>
</comment>
<gene>
    <name evidence="3" type="ORF">GCM10016455_26260</name>
</gene>
<reference evidence="4" key="1">
    <citation type="journal article" date="2019" name="Int. J. Syst. Evol. Microbiol.">
        <title>The Global Catalogue of Microorganisms (GCM) 10K type strain sequencing project: providing services to taxonomists for standard genome sequencing and annotation.</title>
        <authorList>
            <consortium name="The Broad Institute Genomics Platform"/>
            <consortium name="The Broad Institute Genome Sequencing Center for Infectious Disease"/>
            <person name="Wu L."/>
            <person name="Ma J."/>
        </authorList>
    </citation>
    <scope>NUCLEOTIDE SEQUENCE [LARGE SCALE GENOMIC DNA]</scope>
    <source>
        <strain evidence="4">KCTC 42443</strain>
    </source>
</reference>
<dbReference type="Proteomes" id="UP000609802">
    <property type="component" value="Unassembled WGS sequence"/>
</dbReference>
<dbReference type="Pfam" id="PF05199">
    <property type="entry name" value="GMC_oxred_C"/>
    <property type="match status" value="1"/>
</dbReference>
<dbReference type="InterPro" id="IPR007867">
    <property type="entry name" value="GMC_OxRtase_C"/>
</dbReference>
<dbReference type="PANTHER" id="PTHR11552:SF213">
    <property type="entry name" value="DEHYDROGENASE, PUTATIVE-RELATED"/>
    <property type="match status" value="1"/>
</dbReference>
<feature type="domain" description="Glucose-methanol-choline oxidoreductase N-terminal" evidence="2">
    <location>
        <begin position="329"/>
        <end position="343"/>
    </location>
</feature>
<dbReference type="InterPro" id="IPR012132">
    <property type="entry name" value="GMC_OxRdtase"/>
</dbReference>
<sequence length="627" mass="68324">MSADHDYIVVGSGAGGGTLAARLAESGMRVLLLEAGGDPRSQHGGVRGMDEAANRLPDDYDVPAFHPFATENAAIRWDFMVNHYADKDTQARDTKAGPDGVLYPRAGTLGGCTAHNAMIFMYPHNADWQGIADLTGDDGWSPKAMHKIFRRLENCRHRPVQRVLHSLGIDRTGHGFDGWLTTEKAIPRAAVRDDDIMDVLRNSLRESWGSAPEFIRRLRWLANSAADPNDRDRIGDDAVGMVYTPLTTQNGVRVGARERVLDVAKRYPDRLTVELDALATRVLLDDGNRAIGVEYLKGEWLYRAHAAPSNAPGEPKQALAKREVILAGGAFNTPQLLMLSGIGDPTALAPHGITPRVALPGVGRSLQDRYEVAVVNRMAFDCWDSMKACRFAKGDALWRQWQTRGDGMYATNGAALGIIRKSSDAQILPDLFCMALLGRFSGYYPGYAADLSQSHNHLSWAVLKAHTQNRAGRVTLASADPRDPPVIDFNYFADGGEEDLSAVVEGVKFVRKLCQPLHDAGRIAAEEIPGPDVQTDAEIAQFVRDNCWGHHASCSCPIGPTDQGGVLDSRLRVHGTKGLRVADASVFPRIPGFFIASATYMIGEKAAEVLLAEAQSHTQTEKVQYGT</sequence>
<proteinExistence type="inferred from homology"/>
<keyword evidence="4" id="KW-1185">Reference proteome</keyword>
<dbReference type="Pfam" id="PF13450">
    <property type="entry name" value="NAD_binding_8"/>
    <property type="match status" value="1"/>
</dbReference>
<dbReference type="InterPro" id="IPR000172">
    <property type="entry name" value="GMC_OxRdtase_N"/>
</dbReference>
<dbReference type="PIRSF" id="PIRSF000137">
    <property type="entry name" value="Alcohol_oxidase"/>
    <property type="match status" value="1"/>
</dbReference>
<dbReference type="Pfam" id="PF00732">
    <property type="entry name" value="GMC_oxred_N"/>
    <property type="match status" value="1"/>
</dbReference>
<name>A0ABQ3J760_9RHOB</name>
<evidence type="ECO:0000313" key="4">
    <source>
        <dbReference type="Proteomes" id="UP000609802"/>
    </source>
</evidence>